<feature type="region of interest" description="Disordered" evidence="1">
    <location>
        <begin position="11"/>
        <end position="93"/>
    </location>
</feature>
<accession>A0AAD8BWM9</accession>
<reference evidence="2" key="2">
    <citation type="submission" date="2023-04" db="EMBL/GenBank/DDBJ databases">
        <authorList>
            <person name="Bu L."/>
            <person name="Lu L."/>
            <person name="Laidemitt M.R."/>
            <person name="Zhang S.M."/>
            <person name="Mutuku M."/>
            <person name="Mkoji G."/>
            <person name="Steinauer M."/>
            <person name="Loker E.S."/>
        </authorList>
    </citation>
    <scope>NUCLEOTIDE SEQUENCE</scope>
    <source>
        <strain evidence="2">KasaAsao</strain>
        <tissue evidence="2">Whole Snail</tissue>
    </source>
</reference>
<dbReference type="AlphaFoldDB" id="A0AAD8BWM9"/>
<evidence type="ECO:0000313" key="3">
    <source>
        <dbReference type="Proteomes" id="UP001233172"/>
    </source>
</evidence>
<organism evidence="2 3">
    <name type="scientific">Biomphalaria pfeifferi</name>
    <name type="common">Bloodfluke planorb</name>
    <name type="synonym">Freshwater snail</name>
    <dbReference type="NCBI Taxonomy" id="112525"/>
    <lineage>
        <taxon>Eukaryota</taxon>
        <taxon>Metazoa</taxon>
        <taxon>Spiralia</taxon>
        <taxon>Lophotrochozoa</taxon>
        <taxon>Mollusca</taxon>
        <taxon>Gastropoda</taxon>
        <taxon>Heterobranchia</taxon>
        <taxon>Euthyneura</taxon>
        <taxon>Panpulmonata</taxon>
        <taxon>Hygrophila</taxon>
        <taxon>Lymnaeoidea</taxon>
        <taxon>Planorbidae</taxon>
        <taxon>Biomphalaria</taxon>
    </lineage>
</organism>
<keyword evidence="3" id="KW-1185">Reference proteome</keyword>
<evidence type="ECO:0000256" key="1">
    <source>
        <dbReference type="SAM" id="MobiDB-lite"/>
    </source>
</evidence>
<name>A0AAD8BWM9_BIOPF</name>
<comment type="caution">
    <text evidence="2">The sequence shown here is derived from an EMBL/GenBank/DDBJ whole genome shotgun (WGS) entry which is preliminary data.</text>
</comment>
<dbReference type="EMBL" id="JASAOG010000026">
    <property type="protein sequence ID" value="KAK0062201.1"/>
    <property type="molecule type" value="Genomic_DNA"/>
</dbReference>
<gene>
    <name evidence="2" type="ORF">Bpfe_008302</name>
</gene>
<feature type="compositionally biased region" description="Basic and acidic residues" evidence="1">
    <location>
        <begin position="58"/>
        <end position="93"/>
    </location>
</feature>
<proteinExistence type="predicted"/>
<sequence length="157" mass="17367">MSTWSMSLEIPYLGRIRSRRTESRSDHRSEPDSIKCVPSANHGGRKTKRKKKGFGGVRGDEETEKVSVSKGMEEKVSVSKGMEEKVSVSKGMEEKVSVSKGMEEKVSVSKGMEEKVSVSKGMEEKVSVSKGMEEKVSVSKGMEEKVWGSTWRAGRVC</sequence>
<feature type="compositionally biased region" description="Basic and acidic residues" evidence="1">
    <location>
        <begin position="19"/>
        <end position="33"/>
    </location>
</feature>
<reference evidence="2" key="1">
    <citation type="journal article" date="2023" name="PLoS Negl. Trop. Dis.">
        <title>A genome sequence for Biomphalaria pfeifferi, the major vector snail for the human-infecting parasite Schistosoma mansoni.</title>
        <authorList>
            <person name="Bu L."/>
            <person name="Lu L."/>
            <person name="Laidemitt M.R."/>
            <person name="Zhang S.M."/>
            <person name="Mutuku M."/>
            <person name="Mkoji G."/>
            <person name="Steinauer M."/>
            <person name="Loker E.S."/>
        </authorList>
    </citation>
    <scope>NUCLEOTIDE SEQUENCE</scope>
    <source>
        <strain evidence="2">KasaAsao</strain>
    </source>
</reference>
<dbReference type="Proteomes" id="UP001233172">
    <property type="component" value="Unassembled WGS sequence"/>
</dbReference>
<protein>
    <submittedName>
        <fullName evidence="2">Uncharacterized protein</fullName>
    </submittedName>
</protein>
<feature type="compositionally biased region" description="Basic residues" evidence="1">
    <location>
        <begin position="43"/>
        <end position="53"/>
    </location>
</feature>
<evidence type="ECO:0000313" key="2">
    <source>
        <dbReference type="EMBL" id="KAK0062201.1"/>
    </source>
</evidence>